<accession>A0A7W6HVE8</accession>
<dbReference type="AlphaFoldDB" id="A0A7W6HVE8"/>
<evidence type="ECO:0000256" key="1">
    <source>
        <dbReference type="SAM" id="MobiDB-lite"/>
    </source>
</evidence>
<keyword evidence="3" id="KW-1185">Reference proteome</keyword>
<feature type="region of interest" description="Disordered" evidence="1">
    <location>
        <begin position="23"/>
        <end position="45"/>
    </location>
</feature>
<dbReference type="RefSeq" id="WP_124318422.1">
    <property type="nucleotide sequence ID" value="NZ_AP028155.1"/>
</dbReference>
<evidence type="ECO:0000313" key="3">
    <source>
        <dbReference type="Proteomes" id="UP000546007"/>
    </source>
</evidence>
<sequence length="313" mass="34519">MSKGKSAIFWELRKSIGQHKFSTRPDGEIIGSMKGKKDPTYKDPAKREKRDLRIAGYGGSGKVTRVLKVILREGFLERKRNQSPANAFVQKNVKTLCTATRDKDTKEIVLEYDFDNMSVSSGSLDAPNVDVAVNLEEGIVTFTQTAEVIPGGLARDDDKLFACLFSVNNADGPVPAIEYLMRGMLETLRQRGENGITSTVIPAGWNKVNLFIYTFAASADGTYSSPTVRSYPPPTAREIALAKVEQEWEDARLHLAILRNTATDEQLEAIDRAKKEEKTVASRAEKDALRAGLPPFEAKLTGLRAGIDRLKGI</sequence>
<gene>
    <name evidence="2" type="ORF">GGR14_001480</name>
</gene>
<dbReference type="Proteomes" id="UP000546007">
    <property type="component" value="Unassembled WGS sequence"/>
</dbReference>
<comment type="caution">
    <text evidence="2">The sequence shown here is derived from an EMBL/GenBank/DDBJ whole genome shotgun (WGS) entry which is preliminary data.</text>
</comment>
<dbReference type="GeneID" id="93100215"/>
<protein>
    <submittedName>
        <fullName evidence="2">Uncharacterized protein</fullName>
    </submittedName>
</protein>
<reference evidence="2 3" key="1">
    <citation type="submission" date="2020-08" db="EMBL/GenBank/DDBJ databases">
        <title>Genomic Encyclopedia of Type Strains, Phase IV (KMG-IV): sequencing the most valuable type-strain genomes for metagenomic binning, comparative biology and taxonomic classification.</title>
        <authorList>
            <person name="Goeker M."/>
        </authorList>
    </citation>
    <scope>NUCLEOTIDE SEQUENCE [LARGE SCALE GENOMIC DNA]</scope>
    <source>
        <strain evidence="2 3">DSM 105721</strain>
    </source>
</reference>
<dbReference type="EMBL" id="JACIES010000003">
    <property type="protein sequence ID" value="MBB4025696.1"/>
    <property type="molecule type" value="Genomic_DNA"/>
</dbReference>
<dbReference type="OrthoDB" id="1100265at2"/>
<name>A0A7W6HVE8_9BACT</name>
<feature type="compositionally biased region" description="Basic and acidic residues" evidence="1">
    <location>
        <begin position="35"/>
        <end position="45"/>
    </location>
</feature>
<organism evidence="2 3">
    <name type="scientific">Butyricimonas faecihominis</name>
    <dbReference type="NCBI Taxonomy" id="1472416"/>
    <lineage>
        <taxon>Bacteria</taxon>
        <taxon>Pseudomonadati</taxon>
        <taxon>Bacteroidota</taxon>
        <taxon>Bacteroidia</taxon>
        <taxon>Bacteroidales</taxon>
        <taxon>Odoribacteraceae</taxon>
        <taxon>Butyricimonas</taxon>
    </lineage>
</organism>
<evidence type="ECO:0000313" key="2">
    <source>
        <dbReference type="EMBL" id="MBB4025696.1"/>
    </source>
</evidence>
<proteinExistence type="predicted"/>